<evidence type="ECO:0008006" key="3">
    <source>
        <dbReference type="Google" id="ProtNLM"/>
    </source>
</evidence>
<dbReference type="RefSeq" id="WP_174947536.1">
    <property type="nucleotide sequence ID" value="NZ_CABVQS010000033.1"/>
</dbReference>
<gene>
    <name evidence="1" type="ORF">BCO71033_05981</name>
</gene>
<protein>
    <recommendedName>
        <fullName evidence="3">DUF4238 domain-containing protein</fullName>
    </recommendedName>
</protein>
<name>A0A6P3BAQ5_9BURK</name>
<evidence type="ECO:0000313" key="1">
    <source>
        <dbReference type="EMBL" id="VWD56741.1"/>
    </source>
</evidence>
<dbReference type="InterPro" id="IPR025332">
    <property type="entry name" value="DUF4238"/>
</dbReference>
<dbReference type="AlphaFoldDB" id="A0A6P3BAQ5"/>
<dbReference type="EMBL" id="CABVQS010000033">
    <property type="protein sequence ID" value="VWD56741.1"/>
    <property type="molecule type" value="Genomic_DNA"/>
</dbReference>
<accession>A0A6P3BAQ5</accession>
<organism evidence="1 2">
    <name type="scientific">Burkholderia contaminans</name>
    <dbReference type="NCBI Taxonomy" id="488447"/>
    <lineage>
        <taxon>Bacteria</taxon>
        <taxon>Pseudomonadati</taxon>
        <taxon>Pseudomonadota</taxon>
        <taxon>Betaproteobacteria</taxon>
        <taxon>Burkholderiales</taxon>
        <taxon>Burkholderiaceae</taxon>
        <taxon>Burkholderia</taxon>
        <taxon>Burkholderia cepacia complex</taxon>
    </lineage>
</organism>
<reference evidence="1 2" key="1">
    <citation type="submission" date="2019-09" db="EMBL/GenBank/DDBJ databases">
        <authorList>
            <person name="Depoorter E."/>
        </authorList>
    </citation>
    <scope>NUCLEOTIDE SEQUENCE [LARGE SCALE GENOMIC DNA]</scope>
    <source>
        <strain evidence="1">R-71033</strain>
    </source>
</reference>
<sequence>MNTPPPKNHHYVPQHFLKAWATPSTGEKLYRYRVIEHTGQLECRQAAIRKSASEDHLYELHFPDGSFEIESLVGTPILDEMGHKILARIRETPFQGLSQEQKKELAIYLACLEARHPETLKKMDISGDLEQMRQKMKVEVEPDVSRHSIDEVFDYVGASPSTGVMAFALFVRNERSGALARPFSDGLLEAEAIEYQFPEDCLLTSDFPCFRLGEYLGDALLYVVAISPRKSLIYSRKTNATALRQLPQQVRAELINFYSLGFAQKAFSSNDKHSAFVKSHLGWARRHTTTEARQRYLQHFLEDLFARHSIK</sequence>
<dbReference type="Pfam" id="PF14022">
    <property type="entry name" value="DUF4238"/>
    <property type="match status" value="1"/>
</dbReference>
<proteinExistence type="predicted"/>
<dbReference type="Proteomes" id="UP000494109">
    <property type="component" value="Unassembled WGS sequence"/>
</dbReference>
<evidence type="ECO:0000313" key="2">
    <source>
        <dbReference type="Proteomes" id="UP000494109"/>
    </source>
</evidence>